<dbReference type="InterPro" id="IPR004027">
    <property type="entry name" value="SEC_C_motif"/>
</dbReference>
<evidence type="ECO:0000313" key="3">
    <source>
        <dbReference type="Proteomes" id="UP000283469"/>
    </source>
</evidence>
<keyword evidence="3" id="KW-1185">Reference proteome</keyword>
<evidence type="ECO:0000313" key="2">
    <source>
        <dbReference type="EMBL" id="RJG52354.1"/>
    </source>
</evidence>
<dbReference type="Proteomes" id="UP000283469">
    <property type="component" value="Unassembled WGS sequence"/>
</dbReference>
<organism evidence="2 3">
    <name type="scientific">Sphingobium terrigena</name>
    <dbReference type="NCBI Taxonomy" id="2304063"/>
    <lineage>
        <taxon>Bacteria</taxon>
        <taxon>Pseudomonadati</taxon>
        <taxon>Pseudomonadota</taxon>
        <taxon>Alphaproteobacteria</taxon>
        <taxon>Sphingomonadales</taxon>
        <taxon>Sphingomonadaceae</taxon>
        <taxon>Sphingobium</taxon>
    </lineage>
</organism>
<dbReference type="Gene3D" id="3.10.450.50">
    <property type="match status" value="1"/>
</dbReference>
<sequence length="964" mass="105184">MAEDSEAATSSGEISPVYGISVIDEKQLIRIEAVHRGFLYQHLYGAACLLLAGAGEVQRIVVEGDEDIEIVLPDRRIYVQIKTRNGKLAAGDISGALERFEDIREEHRKGARPGIPSFVIASNAAPNGPLEKQIASSDWPEDVELHWPDGPERTLPCLPRPPRDLADALSVCSELAGQLPFALLRPETLTWKLASLVMLASAGSPPRKDHSFSRAELPGLFEQLVVQMQELPAPPPVYRAQMNEPALLAEKPVRIIAGLSGAGKTAWLAEAAQHAPLPVTYIDVVEMPGAALASAVAREVAGRMYGRSSGKLGEILLPGASGLDMLGTLSVTLGQEGLHADVVIDNAHRIPASDIEAIVSRAPHLRLLLLCQPGPGVAALEARFNIQAEALNGWDEDTIAAAAHDAGCLANFADCERLSRLTGGLPFYVLNAATVAARDYGGAIRAFCEDVEAQTHIVETAQEIILKRAFEGLPADAREAIALLSVADVALSKDEGTQLLQETCGLDAKGAAARLRALPSTGTLELFGMTGLKIHDAVRMLGKAELAARGPDLEKKVQEVLRGIIIRSIRQDWSIGKLGLLIRLFGQLGDARILVEFATDELFHEMGVWPEIEPYLLAIAADVDGEAEIRLWALDGLVFNDLRTGQFEPGETRIDAMKALLDEHDLGEDEWLAWGMKRMLLMSMVGDAAGVQEMLGLVEGRVPAKAEHMRVFRYNRALAFFKLGDNTTAVAEAGKLVEEYYDALGLTPADVMGRNPPQLRPLLPKGRDNTDQLKHLADTLDLLAQAAGRKSQRSTMARIHAMKFYELAQAYSSFVRVGMDLVDELVWVNDFESARYTIERNIFPVIQAIGLTSDVLELRALYAVVLAYCGDHQAAANEVERLRPYEEAMDPNHRAAFQDQKQIISDVRRYGGPPQRRVDIPPPLQALFDQRRGATPSVEPRKKIGRNERCPCGSGQKYKRCHGR</sequence>
<dbReference type="AlphaFoldDB" id="A0A418YMK0"/>
<evidence type="ECO:0008006" key="4">
    <source>
        <dbReference type="Google" id="ProtNLM"/>
    </source>
</evidence>
<feature type="compositionally biased region" description="Basic and acidic residues" evidence="1">
    <location>
        <begin position="939"/>
        <end position="949"/>
    </location>
</feature>
<dbReference type="SUPFAM" id="SSF103642">
    <property type="entry name" value="Sec-C motif"/>
    <property type="match status" value="1"/>
</dbReference>
<comment type="caution">
    <text evidence="2">The sequence shown here is derived from an EMBL/GenBank/DDBJ whole genome shotgun (WGS) entry which is preliminary data.</text>
</comment>
<name>A0A418YMK0_9SPHN</name>
<accession>A0A418YMK0</accession>
<gene>
    <name evidence="2" type="ORF">D0Z70_20450</name>
</gene>
<dbReference type="OrthoDB" id="1441538at2"/>
<protein>
    <recommendedName>
        <fullName evidence="4">SEC-C motif-containing protein</fullName>
    </recommendedName>
</protein>
<dbReference type="EMBL" id="QVRA01000028">
    <property type="protein sequence ID" value="RJG52354.1"/>
    <property type="molecule type" value="Genomic_DNA"/>
</dbReference>
<proteinExistence type="predicted"/>
<feature type="region of interest" description="Disordered" evidence="1">
    <location>
        <begin position="930"/>
        <end position="964"/>
    </location>
</feature>
<reference evidence="2 3" key="1">
    <citation type="submission" date="2018-08" db="EMBL/GenBank/DDBJ databases">
        <title>Sphingobium sp. EO9.</title>
        <authorList>
            <person name="Park Y."/>
            <person name="Kim K.H."/>
            <person name="Jeon C.O."/>
        </authorList>
    </citation>
    <scope>NUCLEOTIDE SEQUENCE [LARGE SCALE GENOMIC DNA]</scope>
    <source>
        <strain evidence="2 3">EO9</strain>
    </source>
</reference>
<dbReference type="RefSeq" id="WP_119749693.1">
    <property type="nucleotide sequence ID" value="NZ_QVRA01000028.1"/>
</dbReference>
<dbReference type="Pfam" id="PF02810">
    <property type="entry name" value="SEC-C"/>
    <property type="match status" value="1"/>
</dbReference>
<evidence type="ECO:0000256" key="1">
    <source>
        <dbReference type="SAM" id="MobiDB-lite"/>
    </source>
</evidence>